<gene>
    <name evidence="1" type="ORF">DFA_01866</name>
</gene>
<proteinExistence type="predicted"/>
<dbReference type="GeneID" id="14874195"/>
<sequence>MEMVRSYFKAGRLKVYGTVLSTEALALAIASSQVG</sequence>
<keyword evidence="2" id="KW-1185">Reference proteome</keyword>
<dbReference type="RefSeq" id="XP_004359831.1">
    <property type="nucleotide sequence ID" value="XM_004359774.1"/>
</dbReference>
<name>F4PV72_CACFS</name>
<dbReference type="KEGG" id="dfa:DFA_01866"/>
<accession>F4PV72</accession>
<protein>
    <submittedName>
        <fullName evidence="1">Uncharacterized protein</fullName>
    </submittedName>
</protein>
<organism evidence="1 2">
    <name type="scientific">Cavenderia fasciculata</name>
    <name type="common">Slime mold</name>
    <name type="synonym">Dictyostelium fasciculatum</name>
    <dbReference type="NCBI Taxonomy" id="261658"/>
    <lineage>
        <taxon>Eukaryota</taxon>
        <taxon>Amoebozoa</taxon>
        <taxon>Evosea</taxon>
        <taxon>Eumycetozoa</taxon>
        <taxon>Dictyostelia</taxon>
        <taxon>Acytosteliales</taxon>
        <taxon>Cavenderiaceae</taxon>
        <taxon>Cavenderia</taxon>
    </lineage>
</organism>
<evidence type="ECO:0000313" key="2">
    <source>
        <dbReference type="Proteomes" id="UP000007797"/>
    </source>
</evidence>
<reference evidence="2" key="1">
    <citation type="journal article" date="2011" name="Genome Res.">
        <title>Phylogeny-wide analysis of social amoeba genomes highlights ancient origins for complex intercellular communication.</title>
        <authorList>
            <person name="Heidel A.J."/>
            <person name="Lawal H.M."/>
            <person name="Felder M."/>
            <person name="Schilde C."/>
            <person name="Helps N.R."/>
            <person name="Tunggal B."/>
            <person name="Rivero F."/>
            <person name="John U."/>
            <person name="Schleicher M."/>
            <person name="Eichinger L."/>
            <person name="Platzer M."/>
            <person name="Noegel A.A."/>
            <person name="Schaap P."/>
            <person name="Gloeckner G."/>
        </authorList>
    </citation>
    <scope>NUCLEOTIDE SEQUENCE [LARGE SCALE GENOMIC DNA]</scope>
    <source>
        <strain evidence="2">SH3</strain>
    </source>
</reference>
<dbReference type="Proteomes" id="UP000007797">
    <property type="component" value="Unassembled WGS sequence"/>
</dbReference>
<evidence type="ECO:0000313" key="1">
    <source>
        <dbReference type="EMBL" id="EGG21980.1"/>
    </source>
</evidence>
<dbReference type="AlphaFoldDB" id="F4PV72"/>
<dbReference type="EMBL" id="GL883010">
    <property type="protein sequence ID" value="EGG21980.1"/>
    <property type="molecule type" value="Genomic_DNA"/>
</dbReference>